<comment type="caution">
    <text evidence="2">The sequence shown here is derived from an EMBL/GenBank/DDBJ whole genome shotgun (WGS) entry which is preliminary data.</text>
</comment>
<dbReference type="EMBL" id="QXTE01000029">
    <property type="protein sequence ID" value="TFK11684.1"/>
    <property type="molecule type" value="Genomic_DNA"/>
</dbReference>
<gene>
    <name evidence="2" type="ORF">DR999_PMT05080</name>
</gene>
<accession>A0A4D9F163</accession>
<organism evidence="2 3">
    <name type="scientific">Platysternon megacephalum</name>
    <name type="common">big-headed turtle</name>
    <dbReference type="NCBI Taxonomy" id="55544"/>
    <lineage>
        <taxon>Eukaryota</taxon>
        <taxon>Metazoa</taxon>
        <taxon>Chordata</taxon>
        <taxon>Craniata</taxon>
        <taxon>Vertebrata</taxon>
        <taxon>Euteleostomi</taxon>
        <taxon>Archelosauria</taxon>
        <taxon>Testudinata</taxon>
        <taxon>Testudines</taxon>
        <taxon>Cryptodira</taxon>
        <taxon>Durocryptodira</taxon>
        <taxon>Testudinoidea</taxon>
        <taxon>Platysternidae</taxon>
        <taxon>Platysternon</taxon>
    </lineage>
</organism>
<name>A0A4D9F163_9SAUR</name>
<dbReference type="Proteomes" id="UP000297703">
    <property type="component" value="Unassembled WGS sequence"/>
</dbReference>
<dbReference type="AlphaFoldDB" id="A0A4D9F163"/>
<sequence length="107" mass="12574">MQENRCHGSLVGQDPAQRTGQDRKVGTFNFYRKANKRHQSSGVEFQNGWVEVAITISFDMVHYQRELNQLGMCLKTQPIKYHALFLLFIKFSYKNWGSINNGKLKWY</sequence>
<reference evidence="2 3" key="1">
    <citation type="submission" date="2019-04" db="EMBL/GenBank/DDBJ databases">
        <title>Draft genome of the big-headed turtle Platysternon megacephalum.</title>
        <authorList>
            <person name="Gong S."/>
        </authorList>
    </citation>
    <scope>NUCLEOTIDE SEQUENCE [LARGE SCALE GENOMIC DNA]</scope>
    <source>
        <strain evidence="2">DO16091913</strain>
        <tissue evidence="2">Muscle</tissue>
    </source>
</reference>
<protein>
    <submittedName>
        <fullName evidence="2">Phospholipase D1</fullName>
    </submittedName>
</protein>
<feature type="region of interest" description="Disordered" evidence="1">
    <location>
        <begin position="1"/>
        <end position="23"/>
    </location>
</feature>
<proteinExistence type="predicted"/>
<reference evidence="2 3" key="2">
    <citation type="submission" date="2019-04" db="EMBL/GenBank/DDBJ databases">
        <title>The genome sequence of big-headed turtle.</title>
        <authorList>
            <person name="Gong S."/>
        </authorList>
    </citation>
    <scope>NUCLEOTIDE SEQUENCE [LARGE SCALE GENOMIC DNA]</scope>
    <source>
        <strain evidence="2">DO16091913</strain>
        <tissue evidence="2">Muscle</tissue>
    </source>
</reference>
<evidence type="ECO:0000256" key="1">
    <source>
        <dbReference type="SAM" id="MobiDB-lite"/>
    </source>
</evidence>
<evidence type="ECO:0000313" key="2">
    <source>
        <dbReference type="EMBL" id="TFK11684.1"/>
    </source>
</evidence>
<keyword evidence="3" id="KW-1185">Reference proteome</keyword>
<evidence type="ECO:0000313" key="3">
    <source>
        <dbReference type="Proteomes" id="UP000297703"/>
    </source>
</evidence>